<protein>
    <submittedName>
        <fullName evidence="3">Cobalamin biosynthesis protein</fullName>
    </submittedName>
</protein>
<accession>A0ABW2XML5</accession>
<dbReference type="EMBL" id="JBHTGP010000013">
    <property type="protein sequence ID" value="MFD0687738.1"/>
    <property type="molecule type" value="Genomic_DNA"/>
</dbReference>
<keyword evidence="4" id="KW-1185">Reference proteome</keyword>
<feature type="compositionally biased region" description="Polar residues" evidence="1">
    <location>
        <begin position="107"/>
        <end position="123"/>
    </location>
</feature>
<comment type="caution">
    <text evidence="3">The sequence shown here is derived from an EMBL/GenBank/DDBJ whole genome shotgun (WGS) entry which is preliminary data.</text>
</comment>
<dbReference type="Proteomes" id="UP001597063">
    <property type="component" value="Unassembled WGS sequence"/>
</dbReference>
<reference evidence="4" key="1">
    <citation type="journal article" date="2019" name="Int. J. Syst. Evol. Microbiol.">
        <title>The Global Catalogue of Microorganisms (GCM) 10K type strain sequencing project: providing services to taxonomists for standard genome sequencing and annotation.</title>
        <authorList>
            <consortium name="The Broad Institute Genomics Platform"/>
            <consortium name="The Broad Institute Genome Sequencing Center for Infectious Disease"/>
            <person name="Wu L."/>
            <person name="Ma J."/>
        </authorList>
    </citation>
    <scope>NUCLEOTIDE SEQUENCE [LARGE SCALE GENOMIC DNA]</scope>
    <source>
        <strain evidence="4">JCM 9371</strain>
    </source>
</reference>
<dbReference type="RefSeq" id="WP_242619117.1">
    <property type="nucleotide sequence ID" value="NZ_CAACUY010000026.1"/>
</dbReference>
<dbReference type="InterPro" id="IPR002750">
    <property type="entry name" value="CobE/GbiG_C"/>
</dbReference>
<evidence type="ECO:0000256" key="1">
    <source>
        <dbReference type="SAM" id="MobiDB-lite"/>
    </source>
</evidence>
<evidence type="ECO:0000259" key="2">
    <source>
        <dbReference type="Pfam" id="PF01890"/>
    </source>
</evidence>
<dbReference type="InterPro" id="IPR052553">
    <property type="entry name" value="CbiG_hydrolase"/>
</dbReference>
<evidence type="ECO:0000313" key="3">
    <source>
        <dbReference type="EMBL" id="MFD0687738.1"/>
    </source>
</evidence>
<dbReference type="InterPro" id="IPR036518">
    <property type="entry name" value="CobE/GbiG_C_sf"/>
</dbReference>
<feature type="domain" description="CobE/GbiG C-terminal" evidence="2">
    <location>
        <begin position="2"/>
        <end position="102"/>
    </location>
</feature>
<feature type="region of interest" description="Disordered" evidence="1">
    <location>
        <begin position="104"/>
        <end position="188"/>
    </location>
</feature>
<dbReference type="SUPFAM" id="SSF159664">
    <property type="entry name" value="CobE/GbiG C-terminal domain-like"/>
    <property type="match status" value="1"/>
</dbReference>
<name>A0ABW2XML5_9ACTN</name>
<dbReference type="PANTHER" id="PTHR37477">
    <property type="entry name" value="COBALT-PRECORRIN-5A HYDROLASE"/>
    <property type="match status" value="1"/>
</dbReference>
<dbReference type="PANTHER" id="PTHR37477:SF1">
    <property type="entry name" value="COBALT-PRECORRIN-5A HYDROLASE"/>
    <property type="match status" value="1"/>
</dbReference>
<dbReference type="Pfam" id="PF01890">
    <property type="entry name" value="CbiG_C"/>
    <property type="match status" value="1"/>
</dbReference>
<sequence length="201" mass="19888">MVIGAGASGGASAAEIAELIGTVLAEAGAAPEDVRCVATATGRAGTAAVRAAAGYLGFPFVAYPVDVLAQVDVPHPSEIARARTGTASVAEAAALHAATTLLDDALSNNGPASNTQPNAQPGTRSGARPDTPPPDAQPDARPDTPLDAQPDARTSAQPGARSAARPDTAPGARPVVRLVVGKRRSGRATAAVARIVVRSGP</sequence>
<dbReference type="Gene3D" id="3.30.420.180">
    <property type="entry name" value="CobE/GbiG C-terminal domain"/>
    <property type="match status" value="1"/>
</dbReference>
<proteinExistence type="predicted"/>
<organism evidence="3 4">
    <name type="scientific">Actinomadura fibrosa</name>
    <dbReference type="NCBI Taxonomy" id="111802"/>
    <lineage>
        <taxon>Bacteria</taxon>
        <taxon>Bacillati</taxon>
        <taxon>Actinomycetota</taxon>
        <taxon>Actinomycetes</taxon>
        <taxon>Streptosporangiales</taxon>
        <taxon>Thermomonosporaceae</taxon>
        <taxon>Actinomadura</taxon>
    </lineage>
</organism>
<evidence type="ECO:0000313" key="4">
    <source>
        <dbReference type="Proteomes" id="UP001597063"/>
    </source>
</evidence>
<gene>
    <name evidence="3" type="ORF">ACFQZM_24800</name>
</gene>